<dbReference type="CDD" id="cd00090">
    <property type="entry name" value="HTH_ARSR"/>
    <property type="match status" value="1"/>
</dbReference>
<reference evidence="5 6" key="1">
    <citation type="submission" date="2019-12" db="EMBL/GenBank/DDBJ databases">
        <title>The genome of Stappia indica PHM037.</title>
        <authorList>
            <person name="Kacar D."/>
            <person name="Galan B."/>
            <person name="Canedo L."/>
            <person name="Rodriguez P."/>
            <person name="de la Calle F."/>
            <person name="Garcia J.L."/>
        </authorList>
    </citation>
    <scope>NUCLEOTIDE SEQUENCE [LARGE SCALE GENOMIC DNA]</scope>
    <source>
        <strain evidence="5 6">PHM037</strain>
    </source>
</reference>
<keyword evidence="1" id="KW-0805">Transcription regulation</keyword>
<dbReference type="PANTHER" id="PTHR30154">
    <property type="entry name" value="LEUCINE-RESPONSIVE REGULATORY PROTEIN"/>
    <property type="match status" value="1"/>
</dbReference>
<proteinExistence type="predicted"/>
<dbReference type="PROSITE" id="PS50956">
    <property type="entry name" value="HTH_ASNC_2"/>
    <property type="match status" value="1"/>
</dbReference>
<dbReference type="SUPFAM" id="SSF54909">
    <property type="entry name" value="Dimeric alpha+beta barrel"/>
    <property type="match status" value="1"/>
</dbReference>
<dbReference type="InterPro" id="IPR036388">
    <property type="entry name" value="WH-like_DNA-bd_sf"/>
</dbReference>
<organism evidence="5 6">
    <name type="scientific">Stappia indica</name>
    <dbReference type="NCBI Taxonomy" id="538381"/>
    <lineage>
        <taxon>Bacteria</taxon>
        <taxon>Pseudomonadati</taxon>
        <taxon>Pseudomonadota</taxon>
        <taxon>Alphaproteobacteria</taxon>
        <taxon>Hyphomicrobiales</taxon>
        <taxon>Stappiaceae</taxon>
        <taxon>Stappia</taxon>
    </lineage>
</organism>
<sequence length="176" mass="19187">MSETENVPPKKTSPRALDGFDRRILAVLAEDAKRTYAEIGRAVGLSPPAVHERIRRLRDSGVISRTAAILDGPAVGKPLLSFVHVDADGWGKSQAMMQLAAFPEVEEMHSVAGDTCVVLKVRTESPQALERFLSQVYVLPGIRGTRSYVVLSTYLERPVQADVTQVWPATGLPPGR</sequence>
<dbReference type="InterPro" id="IPR011008">
    <property type="entry name" value="Dimeric_a/b-barrel"/>
</dbReference>
<evidence type="ECO:0000256" key="2">
    <source>
        <dbReference type="ARBA" id="ARBA00023125"/>
    </source>
</evidence>
<feature type="domain" description="HTH asnC-type" evidence="4">
    <location>
        <begin position="17"/>
        <end position="78"/>
    </location>
</feature>
<dbReference type="InterPro" id="IPR019887">
    <property type="entry name" value="Tscrpt_reg_AsnC/Lrp_C"/>
</dbReference>
<dbReference type="Gene3D" id="1.10.10.10">
    <property type="entry name" value="Winged helix-like DNA-binding domain superfamily/Winged helix DNA-binding domain"/>
    <property type="match status" value="1"/>
</dbReference>
<dbReference type="SMART" id="SM00344">
    <property type="entry name" value="HTH_ASNC"/>
    <property type="match status" value="1"/>
</dbReference>
<protein>
    <submittedName>
        <fullName evidence="5">AsnC family transcriptional regulator</fullName>
    </submittedName>
</protein>
<keyword evidence="3" id="KW-0804">Transcription</keyword>
<dbReference type="GO" id="GO:0006355">
    <property type="term" value="P:regulation of DNA-templated transcription"/>
    <property type="evidence" value="ECO:0007669"/>
    <property type="project" value="UniProtKB-ARBA"/>
</dbReference>
<evidence type="ECO:0000256" key="1">
    <source>
        <dbReference type="ARBA" id="ARBA00023015"/>
    </source>
</evidence>
<dbReference type="AlphaFoldDB" id="A0A857C7X6"/>
<dbReference type="Gene3D" id="3.30.70.920">
    <property type="match status" value="1"/>
</dbReference>
<dbReference type="Proteomes" id="UP000435648">
    <property type="component" value="Chromosome"/>
</dbReference>
<dbReference type="PROSITE" id="PS00519">
    <property type="entry name" value="HTH_ASNC_1"/>
    <property type="match status" value="1"/>
</dbReference>
<evidence type="ECO:0000259" key="4">
    <source>
        <dbReference type="PROSITE" id="PS50956"/>
    </source>
</evidence>
<dbReference type="InterPro" id="IPR011991">
    <property type="entry name" value="ArsR-like_HTH"/>
</dbReference>
<dbReference type="InterPro" id="IPR036390">
    <property type="entry name" value="WH_DNA-bd_sf"/>
</dbReference>
<dbReference type="RefSeq" id="WP_158193952.1">
    <property type="nucleotide sequence ID" value="NZ_CP046908.1"/>
</dbReference>
<dbReference type="GO" id="GO:0043200">
    <property type="term" value="P:response to amino acid"/>
    <property type="evidence" value="ECO:0007669"/>
    <property type="project" value="TreeGrafter"/>
</dbReference>
<dbReference type="InterPro" id="IPR019885">
    <property type="entry name" value="Tscrpt_reg_HTH_AsnC-type_CS"/>
</dbReference>
<name>A0A857C7X6_9HYPH</name>
<evidence type="ECO:0000256" key="3">
    <source>
        <dbReference type="ARBA" id="ARBA00023163"/>
    </source>
</evidence>
<keyword evidence="2" id="KW-0238">DNA-binding</keyword>
<dbReference type="GO" id="GO:0005829">
    <property type="term" value="C:cytosol"/>
    <property type="evidence" value="ECO:0007669"/>
    <property type="project" value="TreeGrafter"/>
</dbReference>
<dbReference type="GO" id="GO:0043565">
    <property type="term" value="F:sequence-specific DNA binding"/>
    <property type="evidence" value="ECO:0007669"/>
    <property type="project" value="InterPro"/>
</dbReference>
<dbReference type="Pfam" id="PF13404">
    <property type="entry name" value="HTH_AsnC-type"/>
    <property type="match status" value="1"/>
</dbReference>
<gene>
    <name evidence="5" type="ORF">GH266_11060</name>
</gene>
<dbReference type="PRINTS" id="PR00033">
    <property type="entry name" value="HTHASNC"/>
</dbReference>
<evidence type="ECO:0000313" key="6">
    <source>
        <dbReference type="Proteomes" id="UP000435648"/>
    </source>
</evidence>
<dbReference type="EMBL" id="CP046908">
    <property type="protein sequence ID" value="QGZ34997.1"/>
    <property type="molecule type" value="Genomic_DNA"/>
</dbReference>
<dbReference type="Pfam" id="PF01037">
    <property type="entry name" value="AsnC_trans_reg"/>
    <property type="match status" value="1"/>
</dbReference>
<dbReference type="OrthoDB" id="9809462at2"/>
<dbReference type="PANTHER" id="PTHR30154:SF53">
    <property type="entry name" value="HTH-TYPE TRANSCRIPTIONAL REGULATOR LRPC"/>
    <property type="match status" value="1"/>
</dbReference>
<dbReference type="SUPFAM" id="SSF46785">
    <property type="entry name" value="Winged helix' DNA-binding domain"/>
    <property type="match status" value="1"/>
</dbReference>
<dbReference type="InterPro" id="IPR000485">
    <property type="entry name" value="AsnC-type_HTH_dom"/>
</dbReference>
<dbReference type="KEGG" id="siw:GH266_11060"/>
<accession>A0A857C7X6</accession>
<dbReference type="InterPro" id="IPR019888">
    <property type="entry name" value="Tscrpt_reg_AsnC-like"/>
</dbReference>
<evidence type="ECO:0000313" key="5">
    <source>
        <dbReference type="EMBL" id="QGZ34997.1"/>
    </source>
</evidence>